<dbReference type="RefSeq" id="WP_115414758.1">
    <property type="nucleotide sequence ID" value="NZ_CP031356.1"/>
</dbReference>
<feature type="region of interest" description="Disordered" evidence="1">
    <location>
        <begin position="495"/>
        <end position="524"/>
    </location>
</feature>
<dbReference type="OrthoDB" id="9774199at2"/>
<dbReference type="SUPFAM" id="SSF55961">
    <property type="entry name" value="Bet v1-like"/>
    <property type="match status" value="1"/>
</dbReference>
<protein>
    <submittedName>
        <fullName evidence="4">DUF2867 domain-containing protein</fullName>
    </submittedName>
</protein>
<dbReference type="InterPro" id="IPR021295">
    <property type="entry name" value="DUF2867"/>
</dbReference>
<dbReference type="KEGG" id="bsau:DWV08_16205"/>
<dbReference type="EMBL" id="QSWH01000004">
    <property type="protein sequence ID" value="RRR22726.1"/>
    <property type="molecule type" value="Genomic_DNA"/>
</dbReference>
<gene>
    <name evidence="3" type="ORF">DWV08_16205</name>
    <name evidence="4" type="ORF">DXU92_10825</name>
</gene>
<evidence type="ECO:0000313" key="5">
    <source>
        <dbReference type="Proteomes" id="UP000254236"/>
    </source>
</evidence>
<name>A0A345YSV9_9MICO</name>
<dbReference type="SUPFAM" id="SSF51735">
    <property type="entry name" value="NAD(P)-binding Rossmann-fold domains"/>
    <property type="match status" value="1"/>
</dbReference>
<evidence type="ECO:0000313" key="6">
    <source>
        <dbReference type="Proteomes" id="UP000282185"/>
    </source>
</evidence>
<dbReference type="Pfam" id="PF11066">
    <property type="entry name" value="DUF2867"/>
    <property type="match status" value="1"/>
</dbReference>
<evidence type="ECO:0000259" key="2">
    <source>
        <dbReference type="Pfam" id="PF13460"/>
    </source>
</evidence>
<feature type="compositionally biased region" description="Low complexity" evidence="1">
    <location>
        <begin position="495"/>
        <end position="516"/>
    </location>
</feature>
<dbReference type="InterPro" id="IPR051783">
    <property type="entry name" value="NAD(P)-dependent_oxidoreduct"/>
</dbReference>
<proteinExistence type="predicted"/>
<dbReference type="InterPro" id="IPR016040">
    <property type="entry name" value="NAD(P)-bd_dom"/>
</dbReference>
<dbReference type="GO" id="GO:0004029">
    <property type="term" value="F:aldehyde dehydrogenase (NAD+) activity"/>
    <property type="evidence" value="ECO:0007669"/>
    <property type="project" value="TreeGrafter"/>
</dbReference>
<dbReference type="Proteomes" id="UP000254236">
    <property type="component" value="Chromosome"/>
</dbReference>
<dbReference type="GO" id="GO:0005737">
    <property type="term" value="C:cytoplasm"/>
    <property type="evidence" value="ECO:0007669"/>
    <property type="project" value="TreeGrafter"/>
</dbReference>
<organism evidence="4 6">
    <name type="scientific">Brachybacterium saurashtrense</name>
    <dbReference type="NCBI Taxonomy" id="556288"/>
    <lineage>
        <taxon>Bacteria</taxon>
        <taxon>Bacillati</taxon>
        <taxon>Actinomycetota</taxon>
        <taxon>Actinomycetes</taxon>
        <taxon>Micrococcales</taxon>
        <taxon>Dermabacteraceae</taxon>
        <taxon>Brachybacterium</taxon>
    </lineage>
</organism>
<dbReference type="PANTHER" id="PTHR48079:SF6">
    <property type="entry name" value="NAD(P)-BINDING DOMAIN-CONTAINING PROTEIN-RELATED"/>
    <property type="match status" value="1"/>
</dbReference>
<dbReference type="Proteomes" id="UP000282185">
    <property type="component" value="Unassembled WGS sequence"/>
</dbReference>
<sequence>MSTTASPPADASSALVLVTGASGYIGGRLVPALLEAGLRVRAMARHADRLEGRPWRGAVEVVEADVEDGASLDAALAGVDTAYYLIHAMGGGRRFADRDREGARAFAEAAARAGVRRIVYLGGIHPDQEPLSAHMASRREVGEILLAGEVPAVVLRAAVILGSGSASFEMMRHLSERLPLMVAPRWLHNRIQPIAVRDVLHYLVAAARLEGAPNRTFDVAGPDVLSFAALLQAYARAAGLPRRRILTVPVLTPRLASHWIGLVTPVPTAIARPLVESLIHESVAAESDLQRLVPAPPGGLTGVDRAIALALTRIRELDVVTAWHSATPAGAPSSPLPEDPEWSGGIVRCDERQCPVDAAPETLWAVIEGIGGRRGWYSWRLGWVARGLMDRLVGGPGLRRGRRHPDRLAVGEALDWWRVERLDRGRLLRLRAEMRLPGRAWLELGVEETADGSAILHQRAIYHPRGLRGDLYWWAVWPFHGIVFGGMQRNIARTAETAEPARSTTARPAPAAPARSGTDPEELS</sequence>
<keyword evidence="5" id="KW-1185">Reference proteome</keyword>
<dbReference type="InterPro" id="IPR036291">
    <property type="entry name" value="NAD(P)-bd_dom_sf"/>
</dbReference>
<dbReference type="Pfam" id="PF13460">
    <property type="entry name" value="NAD_binding_10"/>
    <property type="match status" value="1"/>
</dbReference>
<evidence type="ECO:0000313" key="4">
    <source>
        <dbReference type="EMBL" id="RRR22726.1"/>
    </source>
</evidence>
<evidence type="ECO:0000256" key="1">
    <source>
        <dbReference type="SAM" id="MobiDB-lite"/>
    </source>
</evidence>
<accession>A0A345YSV9</accession>
<dbReference type="PANTHER" id="PTHR48079">
    <property type="entry name" value="PROTEIN YEEZ"/>
    <property type="match status" value="1"/>
</dbReference>
<dbReference type="AlphaFoldDB" id="A0A345YSV9"/>
<evidence type="ECO:0000313" key="3">
    <source>
        <dbReference type="EMBL" id="AXK47011.1"/>
    </source>
</evidence>
<reference evidence="3 5" key="1">
    <citation type="submission" date="2018-07" db="EMBL/GenBank/DDBJ databases">
        <title>Brachybacterium saurashtrense DSM 23186 genome sequence.</title>
        <authorList>
            <person name="Guo L."/>
        </authorList>
    </citation>
    <scope>NUCLEOTIDE SEQUENCE [LARGE SCALE GENOMIC DNA]</scope>
    <source>
        <strain evidence="3 5">DSM 23186</strain>
    </source>
</reference>
<feature type="domain" description="NAD(P)-binding" evidence="2">
    <location>
        <begin position="20"/>
        <end position="144"/>
    </location>
</feature>
<reference evidence="4 6" key="2">
    <citation type="submission" date="2018-08" db="EMBL/GenBank/DDBJ databases">
        <title>Brachybacterium saurashtrense DSM 23186.</title>
        <authorList>
            <person name="Li Y."/>
        </authorList>
    </citation>
    <scope>NUCLEOTIDE SEQUENCE [LARGE SCALE GENOMIC DNA]</scope>
    <source>
        <strain evidence="4 6">DSM 23186</strain>
    </source>
</reference>
<dbReference type="EMBL" id="CP031356">
    <property type="protein sequence ID" value="AXK47011.1"/>
    <property type="molecule type" value="Genomic_DNA"/>
</dbReference>
<dbReference type="Gene3D" id="3.40.50.720">
    <property type="entry name" value="NAD(P)-binding Rossmann-like Domain"/>
    <property type="match status" value="1"/>
</dbReference>